<dbReference type="Pfam" id="PF12624">
    <property type="entry name" value="VPS13_N"/>
    <property type="match status" value="1"/>
</dbReference>
<dbReference type="AlphaFoldDB" id="A0AAN8X058"/>
<protein>
    <recommendedName>
        <fullName evidence="4">Chorein N-terminal domain-containing protein</fullName>
    </recommendedName>
</protein>
<evidence type="ECO:0000256" key="2">
    <source>
        <dbReference type="ARBA" id="ARBA00022448"/>
    </source>
</evidence>
<feature type="region of interest" description="Disordered" evidence="3">
    <location>
        <begin position="116"/>
        <end position="137"/>
    </location>
</feature>
<dbReference type="InterPro" id="IPR026847">
    <property type="entry name" value="VPS13"/>
</dbReference>
<comment type="caution">
    <text evidence="5">The sequence shown here is derived from an EMBL/GenBank/DDBJ whole genome shotgun (WGS) entry which is preliminary data.</text>
</comment>
<dbReference type="GO" id="GO:0006623">
    <property type="term" value="P:protein targeting to vacuole"/>
    <property type="evidence" value="ECO:0007669"/>
    <property type="project" value="TreeGrafter"/>
</dbReference>
<evidence type="ECO:0000256" key="3">
    <source>
        <dbReference type="SAM" id="MobiDB-lite"/>
    </source>
</evidence>
<evidence type="ECO:0000313" key="5">
    <source>
        <dbReference type="EMBL" id="KAK7070439.1"/>
    </source>
</evidence>
<keyword evidence="6" id="KW-1185">Reference proteome</keyword>
<dbReference type="EMBL" id="JAXCGZ010015364">
    <property type="protein sequence ID" value="KAK7070439.1"/>
    <property type="molecule type" value="Genomic_DNA"/>
</dbReference>
<name>A0AAN8X058_HALRR</name>
<dbReference type="PANTHER" id="PTHR16166:SF93">
    <property type="entry name" value="INTERMEMBRANE LIPID TRANSFER PROTEIN VPS13"/>
    <property type="match status" value="1"/>
</dbReference>
<organism evidence="5 6">
    <name type="scientific">Halocaridina rubra</name>
    <name type="common">Hawaiian red shrimp</name>
    <dbReference type="NCBI Taxonomy" id="373956"/>
    <lineage>
        <taxon>Eukaryota</taxon>
        <taxon>Metazoa</taxon>
        <taxon>Ecdysozoa</taxon>
        <taxon>Arthropoda</taxon>
        <taxon>Crustacea</taxon>
        <taxon>Multicrustacea</taxon>
        <taxon>Malacostraca</taxon>
        <taxon>Eumalacostraca</taxon>
        <taxon>Eucarida</taxon>
        <taxon>Decapoda</taxon>
        <taxon>Pleocyemata</taxon>
        <taxon>Caridea</taxon>
        <taxon>Atyoidea</taxon>
        <taxon>Atyidae</taxon>
        <taxon>Halocaridina</taxon>
    </lineage>
</organism>
<dbReference type="InterPro" id="IPR026854">
    <property type="entry name" value="VPS13_N"/>
</dbReference>
<proteinExistence type="inferred from homology"/>
<sequence>MFEGIVSDLLNSVLGKYIENLDSSKLKLSIWGGDVELLDLNVKQSSLDELNLAVRPVFGHIRRLTLKIPWKNLYTSQWVAVVEGVSVIAVPNTSIKYDAEKEEKIAHESKMASLQRAEEAKQKAKAKERGDESKTEDGFTEKLLAQVIRNIQVTIKDIHIRYEDSLSSPGHPFALGVTLHDLSMQSTDVNWKPCLDTDKFIYKLNRLDSLGVYWNPNVTLISDTMATKEKKLECLMSLVASQNHIPQGMNYIIGPISSTAKLTLNPKPELGETKFSHPKMILDLVVDQLAIGLSRQQYANAMALLDSLDRMKLSSTFRKFRPPVKTIQGHTTAWWHYAFKCILEDIRRVQRNWSWEHIKWHKSLCRRYKEAYKEKLGGKALNVQITNAINEGEQKLDMFNIILVRRQAEMEVEREGIVRKQEKQQKGWFGGWFGWGGGKQDYSGVSEDSIVKKIEAKMTDEEKQSLYDAIGYQESRVVTEYPKEYVDIRLEFLLKELDFVITDEEVLGAAVTKARLSHVTTKLQRRSGADALRFEATMKTFRVEGFSMSDKKPQMVSSEGSPLLEVMFETNPEDGECDQRLRVAAQPLEVIYDAVTINQLEQVFQPPQNISLQQLQASALNRLEVVKERSATGLQSVIDNQSILDLNVNFAASHIIIPESGSYHEGCSGLILTLGSMQMTSTRRRVPVLTDLVSQGFTQEEVKKAVMEASYDSFVIELIDMQAVVAFPKEDWRPSLTSHDGSSLHLLQPTTLHIDVMKCLLTNDPNLPKVKVNVSLPSVALSVVDERLLHVAGILNSISQAENSPPAEEEKSFDLDKDLNMNLIMEERDIVRLERASLHPKGELQDTPQFTNLALTFKMAEISLEVKRAIGSHYQPLGKVAALSAKIELIQRTFDLKVKIGLGGVLVQHLENGERHLLSTPVIEGDSQDLLTIDFIQVNPKSPDFKGKHGSTAQLLHIKVSNLYAQLEQSALLSMLSFYEQLYRKLQQMAPAVMDIEAHEKPISQTLLNVVDKKETKIIGELNSIWFFLVICLSFQISFSCNK</sequence>
<comment type="similarity">
    <text evidence="1">Belongs to the VPS13 family.</text>
</comment>
<evidence type="ECO:0000259" key="4">
    <source>
        <dbReference type="Pfam" id="PF12624"/>
    </source>
</evidence>
<reference evidence="5 6" key="1">
    <citation type="submission" date="2023-11" db="EMBL/GenBank/DDBJ databases">
        <title>Halocaridina rubra genome assembly.</title>
        <authorList>
            <person name="Smith C."/>
        </authorList>
    </citation>
    <scope>NUCLEOTIDE SEQUENCE [LARGE SCALE GENOMIC DNA]</scope>
    <source>
        <strain evidence="5">EP-1</strain>
        <tissue evidence="5">Whole</tissue>
    </source>
</reference>
<evidence type="ECO:0000256" key="1">
    <source>
        <dbReference type="ARBA" id="ARBA00006545"/>
    </source>
</evidence>
<feature type="domain" description="Chorein N-terminal" evidence="4">
    <location>
        <begin position="1"/>
        <end position="819"/>
    </location>
</feature>
<accession>A0AAN8X058</accession>
<keyword evidence="2" id="KW-0813">Transport</keyword>
<gene>
    <name evidence="5" type="ORF">SK128_013369</name>
</gene>
<dbReference type="GO" id="GO:0045053">
    <property type="term" value="P:protein retention in Golgi apparatus"/>
    <property type="evidence" value="ECO:0007669"/>
    <property type="project" value="TreeGrafter"/>
</dbReference>
<dbReference type="Proteomes" id="UP001381693">
    <property type="component" value="Unassembled WGS sequence"/>
</dbReference>
<evidence type="ECO:0000313" key="6">
    <source>
        <dbReference type="Proteomes" id="UP001381693"/>
    </source>
</evidence>
<dbReference type="PANTHER" id="PTHR16166">
    <property type="entry name" value="VACUOLAR PROTEIN SORTING-ASSOCIATED PROTEIN VPS13"/>
    <property type="match status" value="1"/>
</dbReference>